<evidence type="ECO:0000313" key="1">
    <source>
        <dbReference type="EMBL" id="KZT50544.1"/>
    </source>
</evidence>
<reference evidence="1 2" key="1">
    <citation type="journal article" date="2016" name="Mol. Biol. Evol.">
        <title>Comparative Genomics of Early-Diverging Mushroom-Forming Fungi Provides Insights into the Origins of Lignocellulose Decay Capabilities.</title>
        <authorList>
            <person name="Nagy L.G."/>
            <person name="Riley R."/>
            <person name="Tritt A."/>
            <person name="Adam C."/>
            <person name="Daum C."/>
            <person name="Floudas D."/>
            <person name="Sun H."/>
            <person name="Yadav J.S."/>
            <person name="Pangilinan J."/>
            <person name="Larsson K.H."/>
            <person name="Matsuura K."/>
            <person name="Barry K."/>
            <person name="Labutti K."/>
            <person name="Kuo R."/>
            <person name="Ohm R.A."/>
            <person name="Bhattacharya S.S."/>
            <person name="Shirouzu T."/>
            <person name="Yoshinaga Y."/>
            <person name="Martin F.M."/>
            <person name="Grigoriev I.V."/>
            <person name="Hibbett D.S."/>
        </authorList>
    </citation>
    <scope>NUCLEOTIDE SEQUENCE [LARGE SCALE GENOMIC DNA]</scope>
    <source>
        <strain evidence="1 2">HHB12733</strain>
    </source>
</reference>
<dbReference type="Proteomes" id="UP000076842">
    <property type="component" value="Unassembled WGS sequence"/>
</dbReference>
<organism evidence="1 2">
    <name type="scientific">Calocera cornea HHB12733</name>
    <dbReference type="NCBI Taxonomy" id="1353952"/>
    <lineage>
        <taxon>Eukaryota</taxon>
        <taxon>Fungi</taxon>
        <taxon>Dikarya</taxon>
        <taxon>Basidiomycota</taxon>
        <taxon>Agaricomycotina</taxon>
        <taxon>Dacrymycetes</taxon>
        <taxon>Dacrymycetales</taxon>
        <taxon>Dacrymycetaceae</taxon>
        <taxon>Calocera</taxon>
    </lineage>
</organism>
<dbReference type="InParanoid" id="A0A165CBP5"/>
<evidence type="ECO:0000313" key="2">
    <source>
        <dbReference type="Proteomes" id="UP000076842"/>
    </source>
</evidence>
<protein>
    <submittedName>
        <fullName evidence="1">Uncharacterized protein</fullName>
    </submittedName>
</protein>
<proteinExistence type="predicted"/>
<accession>A0A165CBP5</accession>
<gene>
    <name evidence="1" type="ORF">CALCODRAFT_504604</name>
</gene>
<dbReference type="AlphaFoldDB" id="A0A165CBP5"/>
<sequence length="171" mass="18836">MDSIPQYHEDQQLLLPNNLYLRLFPASGMSGEFELCICFSEDGLKGTRTTFQPDASGERRLMWMSTYDDRNTHNAIAFVRLADLGGETGRRRYEAAASTFAHDLSDGKLNFRDATETIVGLLDYLHQSGMTLASGDTLMREAQAVSAAHYLKRSQPAVILDSASGIATLAP</sequence>
<name>A0A165CBP5_9BASI</name>
<keyword evidence="2" id="KW-1185">Reference proteome</keyword>
<dbReference type="EMBL" id="KV424162">
    <property type="protein sequence ID" value="KZT50544.1"/>
    <property type="molecule type" value="Genomic_DNA"/>
</dbReference>